<dbReference type="PANTHER" id="PTHR45093:SF2">
    <property type="entry name" value="LISH DOMAIN-CONTAINING PROTEIN"/>
    <property type="match status" value="1"/>
</dbReference>
<evidence type="ECO:0008006" key="9">
    <source>
        <dbReference type="Google" id="ProtNLM"/>
    </source>
</evidence>
<keyword evidence="2" id="KW-0805">Transcription regulation</keyword>
<feature type="region of interest" description="Disordered" evidence="6">
    <location>
        <begin position="413"/>
        <end position="477"/>
    </location>
</feature>
<feature type="region of interest" description="Disordered" evidence="6">
    <location>
        <begin position="495"/>
        <end position="516"/>
    </location>
</feature>
<evidence type="ECO:0000256" key="2">
    <source>
        <dbReference type="ARBA" id="ARBA00023015"/>
    </source>
</evidence>
<keyword evidence="4" id="KW-0804">Transcription</keyword>
<evidence type="ECO:0000313" key="8">
    <source>
        <dbReference type="Proteomes" id="UP001377567"/>
    </source>
</evidence>
<keyword evidence="8" id="KW-1185">Reference proteome</keyword>
<keyword evidence="5" id="KW-0539">Nucleus</keyword>
<protein>
    <recommendedName>
        <fullName evidence="9">LisH domain-containing protein</fullName>
    </recommendedName>
</protein>
<name>A0AAV5RSK1_MAUHU</name>
<dbReference type="GO" id="GO:0005634">
    <property type="term" value="C:nucleus"/>
    <property type="evidence" value="ECO:0007669"/>
    <property type="project" value="UniProtKB-SubCell"/>
</dbReference>
<feature type="compositionally biased region" description="Polar residues" evidence="6">
    <location>
        <begin position="41"/>
        <end position="51"/>
    </location>
</feature>
<dbReference type="AlphaFoldDB" id="A0AAV5RSK1"/>
<evidence type="ECO:0000313" key="7">
    <source>
        <dbReference type="EMBL" id="GMM53692.1"/>
    </source>
</evidence>
<feature type="compositionally biased region" description="Low complexity" evidence="6">
    <location>
        <begin position="361"/>
        <end position="373"/>
    </location>
</feature>
<feature type="region of interest" description="Disordered" evidence="6">
    <location>
        <begin position="207"/>
        <end position="226"/>
    </location>
</feature>
<evidence type="ECO:0000256" key="3">
    <source>
        <dbReference type="ARBA" id="ARBA00023159"/>
    </source>
</evidence>
<accession>A0AAV5RSK1</accession>
<dbReference type="InterPro" id="IPR006594">
    <property type="entry name" value="LisH"/>
</dbReference>
<reference evidence="7 8" key="1">
    <citation type="journal article" date="2023" name="Elife">
        <title>Identification of key yeast species and microbe-microbe interactions impacting larval growth of Drosophila in the wild.</title>
        <authorList>
            <person name="Mure A."/>
            <person name="Sugiura Y."/>
            <person name="Maeda R."/>
            <person name="Honda K."/>
            <person name="Sakurai N."/>
            <person name="Takahashi Y."/>
            <person name="Watada M."/>
            <person name="Katoh T."/>
            <person name="Gotoh A."/>
            <person name="Gotoh Y."/>
            <person name="Taniguchi I."/>
            <person name="Nakamura K."/>
            <person name="Hayashi T."/>
            <person name="Katayama T."/>
            <person name="Uemura T."/>
            <person name="Hattori Y."/>
        </authorList>
    </citation>
    <scope>NUCLEOTIDE SEQUENCE [LARGE SCALE GENOMIC DNA]</scope>
    <source>
        <strain evidence="7 8">KH-74</strain>
    </source>
</reference>
<dbReference type="PANTHER" id="PTHR45093">
    <property type="entry name" value="TRANSCRIPTION ACTIVATOR MSS11"/>
    <property type="match status" value="1"/>
</dbReference>
<feature type="compositionally biased region" description="Polar residues" evidence="6">
    <location>
        <begin position="302"/>
        <end position="312"/>
    </location>
</feature>
<gene>
    <name evidence="7" type="ORF">DAKH74_003080</name>
</gene>
<feature type="compositionally biased region" description="Low complexity" evidence="6">
    <location>
        <begin position="446"/>
        <end position="457"/>
    </location>
</feature>
<feature type="region of interest" description="Disordered" evidence="6">
    <location>
        <begin position="544"/>
        <end position="599"/>
    </location>
</feature>
<feature type="region of interest" description="Disordered" evidence="6">
    <location>
        <begin position="290"/>
        <end position="400"/>
    </location>
</feature>
<organism evidence="7 8">
    <name type="scientific">Maudiozyma humilis</name>
    <name type="common">Sour dough yeast</name>
    <name type="synonym">Kazachstania humilis</name>
    <dbReference type="NCBI Taxonomy" id="51915"/>
    <lineage>
        <taxon>Eukaryota</taxon>
        <taxon>Fungi</taxon>
        <taxon>Dikarya</taxon>
        <taxon>Ascomycota</taxon>
        <taxon>Saccharomycotina</taxon>
        <taxon>Saccharomycetes</taxon>
        <taxon>Saccharomycetales</taxon>
        <taxon>Saccharomycetaceae</taxon>
        <taxon>Maudiozyma</taxon>
    </lineage>
</organism>
<comment type="subcellular location">
    <subcellularLocation>
        <location evidence="1">Nucleus</location>
    </subcellularLocation>
</comment>
<feature type="compositionally biased region" description="Polar residues" evidence="6">
    <location>
        <begin position="381"/>
        <end position="396"/>
    </location>
</feature>
<evidence type="ECO:0000256" key="4">
    <source>
        <dbReference type="ARBA" id="ARBA00023163"/>
    </source>
</evidence>
<feature type="compositionally biased region" description="Polar residues" evidence="6">
    <location>
        <begin position="570"/>
        <end position="587"/>
    </location>
</feature>
<evidence type="ECO:0000256" key="6">
    <source>
        <dbReference type="SAM" id="MobiDB-lite"/>
    </source>
</evidence>
<dbReference type="PROSITE" id="PS50896">
    <property type="entry name" value="LISH"/>
    <property type="match status" value="1"/>
</dbReference>
<feature type="compositionally biased region" description="Basic residues" evidence="6">
    <location>
        <begin position="17"/>
        <end position="36"/>
    </location>
</feature>
<keyword evidence="3" id="KW-0010">Activator</keyword>
<dbReference type="SMART" id="SM00667">
    <property type="entry name" value="LisH"/>
    <property type="match status" value="1"/>
</dbReference>
<feature type="compositionally biased region" description="Low complexity" evidence="6">
    <location>
        <begin position="290"/>
        <end position="301"/>
    </location>
</feature>
<feature type="region of interest" description="Disordered" evidence="6">
    <location>
        <begin position="1"/>
        <end position="51"/>
    </location>
</feature>
<evidence type="ECO:0000256" key="5">
    <source>
        <dbReference type="ARBA" id="ARBA00023242"/>
    </source>
</evidence>
<evidence type="ECO:0000256" key="1">
    <source>
        <dbReference type="ARBA" id="ARBA00004123"/>
    </source>
</evidence>
<feature type="compositionally biased region" description="Low complexity" evidence="6">
    <location>
        <begin position="326"/>
        <end position="342"/>
    </location>
</feature>
<dbReference type="EMBL" id="BTGD01000001">
    <property type="protein sequence ID" value="GMM53692.1"/>
    <property type="molecule type" value="Genomic_DNA"/>
</dbReference>
<feature type="compositionally biased region" description="Low complexity" evidence="6">
    <location>
        <begin position="544"/>
        <end position="560"/>
    </location>
</feature>
<proteinExistence type="predicted"/>
<dbReference type="Proteomes" id="UP001377567">
    <property type="component" value="Unassembled WGS sequence"/>
</dbReference>
<feature type="compositionally biased region" description="Polar residues" evidence="6">
    <location>
        <begin position="343"/>
        <end position="354"/>
    </location>
</feature>
<sequence>MENFGETAPPTEESRNPSRKSKQPRSRQRKMSAKGKAHPDTPQNYADASSGPSFDQAIVVSDAMAINSRQLLYAHLYNYLLQNNYYETAKQFLREAEVPLSNLNNPKSPNSNSLSLSNLGPNQLLKSKMIISSPDTFLLEWWQSLLLLNNFVETTPADDLNSKLDYFPNQGFDKVYPILPRNQQQQARGYPGNMYMGISGMQQNAEHGTLRSAPGGEQPPSGERGMTDTAVRLQQQVAAAAAQARTQARTQVQDQAHMQAHMQAQAVQASQAQTQVAQAQAARAQMQAQAQAEAQARAHSQGRPSVSVQRQGSMHGPVGEGPMVHPQQQQQQQQPQGPQLGQSMPNGMPINSSGPPRYMHQQQQQQQQMMMQQYPAMMNNGMPQQSGMGSQNQPGNKNGVYLENNQVVYPTNMSPKAMSGSDENVDPINGNSFVNGYDGSHDMNTSQQQQVQAQFASQKKKQSDSKNRSVSAQSQLPNQSIIQAQYQEHLQNRQRGNVNNVGPPTGPQSVPDMSDATRMGMDMNDPNMQQQYMSMLKSMLIKNQNPNQPQQQGSQPPVGGDNAMVDFSMINFNMMGQNNDMGSNAGNDPNDVNIDKGSD</sequence>
<comment type="caution">
    <text evidence="7">The sequence shown here is derived from an EMBL/GenBank/DDBJ whole genome shotgun (WGS) entry which is preliminary data.</text>
</comment>
<feature type="compositionally biased region" description="Polar residues" evidence="6">
    <location>
        <begin position="468"/>
        <end position="477"/>
    </location>
</feature>